<keyword evidence="9" id="KW-1185">Reference proteome</keyword>
<dbReference type="InterPro" id="IPR006214">
    <property type="entry name" value="Bax_inhibitor_1-related"/>
</dbReference>
<name>A0A2U2AG81_9GAMM</name>
<evidence type="ECO:0000313" key="9">
    <source>
        <dbReference type="Proteomes" id="UP000245020"/>
    </source>
</evidence>
<keyword evidence="6 7" id="KW-0472">Membrane</keyword>
<sequence>MNNYYQTNTYNGVERQGMNKVLRQAYTLVALSLIPTIIGAYISVQTNVILNLMVTSPILFFVGFMVAFYGLSFAIEANKRSTMGLILMFVFTFLMGMMLGPLLSLAFTKSNAWQYIGIAAGGTGGLFLVLAAIGGDKTKDFSPIGKYVGALGLVMIITIALNFLFLKMPMINLILSMLIIPFSGAIILWRINSVVRGGEDNYISVALDIYIALYNIFSSLLRLILASND</sequence>
<evidence type="ECO:0000256" key="1">
    <source>
        <dbReference type="ARBA" id="ARBA00004651"/>
    </source>
</evidence>
<feature type="transmembrane region" description="Helical" evidence="7">
    <location>
        <begin position="113"/>
        <end position="135"/>
    </location>
</feature>
<feature type="transmembrane region" description="Helical" evidence="7">
    <location>
        <begin position="83"/>
        <end position="107"/>
    </location>
</feature>
<dbReference type="RefSeq" id="WP_109188942.1">
    <property type="nucleotide sequence ID" value="NZ_BMYA01000005.1"/>
</dbReference>
<dbReference type="GO" id="GO:0005886">
    <property type="term" value="C:plasma membrane"/>
    <property type="evidence" value="ECO:0007669"/>
    <property type="project" value="UniProtKB-SubCell"/>
</dbReference>
<organism evidence="8 9">
    <name type="scientific">Ignatzschineria ureiclastica</name>
    <dbReference type="NCBI Taxonomy" id="472582"/>
    <lineage>
        <taxon>Bacteria</taxon>
        <taxon>Pseudomonadati</taxon>
        <taxon>Pseudomonadota</taxon>
        <taxon>Gammaproteobacteria</taxon>
        <taxon>Cardiobacteriales</taxon>
        <taxon>Ignatzschineriaceae</taxon>
        <taxon>Ignatzschineria</taxon>
    </lineage>
</organism>
<gene>
    <name evidence="8" type="ORF">DC083_03925</name>
</gene>
<evidence type="ECO:0000256" key="3">
    <source>
        <dbReference type="ARBA" id="ARBA00022475"/>
    </source>
</evidence>
<protein>
    <recommendedName>
        <fullName evidence="10">BAX inhibitor protein</fullName>
    </recommendedName>
</protein>
<proteinExistence type="inferred from homology"/>
<keyword evidence="5 7" id="KW-1133">Transmembrane helix</keyword>
<accession>A0A2U2AG81</accession>
<keyword evidence="3" id="KW-1003">Cell membrane</keyword>
<evidence type="ECO:0000256" key="2">
    <source>
        <dbReference type="ARBA" id="ARBA00010350"/>
    </source>
</evidence>
<dbReference type="OrthoDB" id="9813298at2"/>
<dbReference type="EMBL" id="QEWQ01000002">
    <property type="protein sequence ID" value="PWD81589.1"/>
    <property type="molecule type" value="Genomic_DNA"/>
</dbReference>
<evidence type="ECO:0000256" key="7">
    <source>
        <dbReference type="RuleBase" id="RU004379"/>
    </source>
</evidence>
<dbReference type="Proteomes" id="UP000245020">
    <property type="component" value="Unassembled WGS sequence"/>
</dbReference>
<comment type="similarity">
    <text evidence="2 7">Belongs to the BI1 family.</text>
</comment>
<dbReference type="PANTHER" id="PTHR23291:SF115">
    <property type="entry name" value="MODULATOR OF FTSH PROTEASE YCCA"/>
    <property type="match status" value="1"/>
</dbReference>
<evidence type="ECO:0000256" key="4">
    <source>
        <dbReference type="ARBA" id="ARBA00022692"/>
    </source>
</evidence>
<feature type="transmembrane region" description="Helical" evidence="7">
    <location>
        <begin position="171"/>
        <end position="191"/>
    </location>
</feature>
<evidence type="ECO:0000256" key="5">
    <source>
        <dbReference type="ARBA" id="ARBA00022989"/>
    </source>
</evidence>
<reference evidence="9" key="1">
    <citation type="submission" date="2018-05" db="EMBL/GenBank/DDBJ databases">
        <title>Ignatzschineria dubaiensis sp. nov., isolated from necrotic foot tissues of dromedaries (Camelus dromedarius) and associated maggots in Dubai, United Arab Emirates.</title>
        <authorList>
            <person name="Tsang C.C."/>
            <person name="Tang J.Y.M."/>
            <person name="Fong J.Y.H."/>
            <person name="Kinne J."/>
            <person name="Lee H.H."/>
            <person name="Joseph M."/>
            <person name="Jose S."/>
            <person name="Schuster R.K."/>
            <person name="Tang Y."/>
            <person name="Sivakumar S."/>
            <person name="Chen J.H.K."/>
            <person name="Teng J.L.L."/>
            <person name="Lau S.K.P."/>
            <person name="Wernery U."/>
            <person name="Woo P.C.Y."/>
        </authorList>
    </citation>
    <scope>NUCLEOTIDE SEQUENCE [LARGE SCALE GENOMIC DNA]</scope>
    <source>
        <strain evidence="9">KCTC 22644</strain>
    </source>
</reference>
<evidence type="ECO:0000256" key="6">
    <source>
        <dbReference type="ARBA" id="ARBA00023136"/>
    </source>
</evidence>
<feature type="transmembrane region" description="Helical" evidence="7">
    <location>
        <begin position="203"/>
        <end position="225"/>
    </location>
</feature>
<evidence type="ECO:0008006" key="10">
    <source>
        <dbReference type="Google" id="ProtNLM"/>
    </source>
</evidence>
<comment type="caution">
    <text evidence="8">The sequence shown here is derived from an EMBL/GenBank/DDBJ whole genome shotgun (WGS) entry which is preliminary data.</text>
</comment>
<feature type="transmembrane region" description="Helical" evidence="7">
    <location>
        <begin position="147"/>
        <end position="165"/>
    </location>
</feature>
<comment type="subcellular location">
    <subcellularLocation>
        <location evidence="1">Cell membrane</location>
        <topology evidence="1">Multi-pass membrane protein</topology>
    </subcellularLocation>
</comment>
<dbReference type="PANTHER" id="PTHR23291">
    <property type="entry name" value="BAX INHIBITOR-RELATED"/>
    <property type="match status" value="1"/>
</dbReference>
<dbReference type="AlphaFoldDB" id="A0A2U2AG81"/>
<keyword evidence="4 7" id="KW-0812">Transmembrane</keyword>
<evidence type="ECO:0000313" key="8">
    <source>
        <dbReference type="EMBL" id="PWD81589.1"/>
    </source>
</evidence>
<feature type="transmembrane region" description="Helical" evidence="7">
    <location>
        <begin position="48"/>
        <end position="71"/>
    </location>
</feature>
<feature type="transmembrane region" description="Helical" evidence="7">
    <location>
        <begin position="25"/>
        <end position="42"/>
    </location>
</feature>
<dbReference type="Pfam" id="PF01027">
    <property type="entry name" value="Bax1-I"/>
    <property type="match status" value="1"/>
</dbReference>